<dbReference type="OrthoDB" id="9949498at2"/>
<dbReference type="HOGENOM" id="CLU_2328140_0_0_6"/>
<keyword evidence="1" id="KW-0812">Transmembrane</keyword>
<keyword evidence="1" id="KW-1133">Transmembrane helix</keyword>
<dbReference type="Proteomes" id="UP000005744">
    <property type="component" value="Unassembled WGS sequence"/>
</dbReference>
<keyword evidence="3" id="KW-1185">Reference proteome</keyword>
<accession>I3CG67</accession>
<organism evidence="2 3">
    <name type="scientific">Beggiatoa alba B18LD</name>
    <dbReference type="NCBI Taxonomy" id="395493"/>
    <lineage>
        <taxon>Bacteria</taxon>
        <taxon>Pseudomonadati</taxon>
        <taxon>Pseudomonadota</taxon>
        <taxon>Gammaproteobacteria</taxon>
        <taxon>Thiotrichales</taxon>
        <taxon>Thiotrichaceae</taxon>
        <taxon>Beggiatoa</taxon>
    </lineage>
</organism>
<evidence type="ECO:0000313" key="3">
    <source>
        <dbReference type="Proteomes" id="UP000005744"/>
    </source>
</evidence>
<dbReference type="EMBL" id="JH600070">
    <property type="protein sequence ID" value="EIJ42610.1"/>
    <property type="molecule type" value="Genomic_DNA"/>
</dbReference>
<sequence length="98" mass="11584">MSQYSPYTKRYIIFGILISLLWLTSILFLLDLDFRLLSIMTPSEIGNVMYVLSAPLVFLWLAIGYLRLMDDYQQVKKELTVVRQMFLDLKQRLDKISD</sequence>
<evidence type="ECO:0000256" key="1">
    <source>
        <dbReference type="SAM" id="Phobius"/>
    </source>
</evidence>
<feature type="transmembrane region" description="Helical" evidence="1">
    <location>
        <begin position="50"/>
        <end position="68"/>
    </location>
</feature>
<proteinExistence type="predicted"/>
<feature type="transmembrane region" description="Helical" evidence="1">
    <location>
        <begin position="12"/>
        <end position="30"/>
    </location>
</feature>
<dbReference type="AlphaFoldDB" id="I3CG67"/>
<gene>
    <name evidence="2" type="ORF">BegalDRAFT_1733</name>
</gene>
<dbReference type="RefSeq" id="WP_002685705.1">
    <property type="nucleotide sequence ID" value="NZ_JH600070.1"/>
</dbReference>
<protein>
    <submittedName>
        <fullName evidence="2">Uncharacterized protein</fullName>
    </submittedName>
</protein>
<dbReference type="STRING" id="395493.BegalDRAFT_1733"/>
<keyword evidence="1" id="KW-0472">Membrane</keyword>
<reference evidence="2 3" key="1">
    <citation type="submission" date="2011-11" db="EMBL/GenBank/DDBJ databases">
        <title>Improved High-Quality Draft sequence of Beggiatoa alba B18lD.</title>
        <authorList>
            <consortium name="US DOE Joint Genome Institute"/>
            <person name="Lucas S."/>
            <person name="Han J."/>
            <person name="Lapidus A."/>
            <person name="Cheng J.-F."/>
            <person name="Goodwin L."/>
            <person name="Pitluck S."/>
            <person name="Peters L."/>
            <person name="Mikhailova N."/>
            <person name="Held B."/>
            <person name="Detter J.C."/>
            <person name="Han C."/>
            <person name="Tapia R."/>
            <person name="Land M."/>
            <person name="Hauser L."/>
            <person name="Kyrpides N."/>
            <person name="Ivanova N."/>
            <person name="Pagani I."/>
            <person name="Samuel K."/>
            <person name="Teske A."/>
            <person name="Mueller J."/>
            <person name="Woyke T."/>
        </authorList>
    </citation>
    <scope>NUCLEOTIDE SEQUENCE [LARGE SCALE GENOMIC DNA]</scope>
    <source>
        <strain evidence="2 3">B18LD</strain>
    </source>
</reference>
<evidence type="ECO:0000313" key="2">
    <source>
        <dbReference type="EMBL" id="EIJ42610.1"/>
    </source>
</evidence>
<name>I3CG67_9GAMM</name>